<keyword evidence="3" id="KW-1185">Reference proteome</keyword>
<dbReference type="GO" id="GO:0016787">
    <property type="term" value="F:hydrolase activity"/>
    <property type="evidence" value="ECO:0007669"/>
    <property type="project" value="UniProtKB-KW"/>
</dbReference>
<dbReference type="Pfam" id="PF12690">
    <property type="entry name" value="BsuPI"/>
    <property type="match status" value="1"/>
</dbReference>
<dbReference type="PANTHER" id="PTHR33734:SF22">
    <property type="entry name" value="MEMBRANE-BOUND LYTIC MUREIN TRANSGLYCOSYLASE D"/>
    <property type="match status" value="1"/>
</dbReference>
<dbReference type="PANTHER" id="PTHR33734">
    <property type="entry name" value="LYSM DOMAIN-CONTAINING GPI-ANCHORED PROTEIN 2"/>
    <property type="match status" value="1"/>
</dbReference>
<sequence length="371" mass="41029">MAISYTVQTGDTLFLIAQRYGTTVERIVQANNLANPDVISIGQVLTIPDVGDNGEGEGITQEEGSANESRSIGGLLYTLSTDRRTYGQGESVRITLTKRNITNRTIVLRYRTTQRFEFVVRRGTELVWRWSDGRSFAQATATVRLAPGESQVFRATWNQRNTRGRQVAPGSYTIEGRNVATGLAGQAVSTRIRIRGVAPTPTPTPTATPCPDVNILVNPSFERWPNPQSPPTGWTGSNLSRSTRSLSGNYAVEMGAASGERAVLAQRVDIEAGRLYDLIWRAAEHIRGIGAGRFVLLVEIFYYDRAGTFVGRTEPRYSQENIPNDRYQRYSISTGRVPAGARVAEVRFSFEPSGNNTNTVLIDDVELRCRF</sequence>
<dbReference type="Gene3D" id="3.10.350.10">
    <property type="entry name" value="LysM domain"/>
    <property type="match status" value="1"/>
</dbReference>
<dbReference type="Gene3D" id="2.60.120.260">
    <property type="entry name" value="Galactose-binding domain-like"/>
    <property type="match status" value="1"/>
</dbReference>
<dbReference type="PROSITE" id="PS51782">
    <property type="entry name" value="LYSM"/>
    <property type="match status" value="1"/>
</dbReference>
<dbReference type="SMART" id="SM00257">
    <property type="entry name" value="LysM"/>
    <property type="match status" value="1"/>
</dbReference>
<accession>A0A4Y7RAV0</accession>
<dbReference type="InterPro" id="IPR038144">
    <property type="entry name" value="IPI"/>
</dbReference>
<keyword evidence="2" id="KW-0378">Hydrolase</keyword>
<gene>
    <name evidence="2" type="primary">lytN</name>
    <name evidence="2" type="ORF">Psch_02852</name>
</gene>
<reference evidence="2 3" key="1">
    <citation type="journal article" date="2018" name="Environ. Microbiol.">
        <title>Novel energy conservation strategies and behaviour of Pelotomaculum schinkii driving syntrophic propionate catabolism.</title>
        <authorList>
            <person name="Hidalgo-Ahumada C.A.P."/>
            <person name="Nobu M.K."/>
            <person name="Narihiro T."/>
            <person name="Tamaki H."/>
            <person name="Liu W.T."/>
            <person name="Kamagata Y."/>
            <person name="Stams A.J.M."/>
            <person name="Imachi H."/>
            <person name="Sousa D.Z."/>
        </authorList>
    </citation>
    <scope>NUCLEOTIDE SEQUENCE [LARGE SCALE GENOMIC DNA]</scope>
    <source>
        <strain evidence="2 3">HH</strain>
    </source>
</reference>
<dbReference type="EC" id="3.-.-.-" evidence="2"/>
<dbReference type="InterPro" id="IPR018392">
    <property type="entry name" value="LysM"/>
</dbReference>
<dbReference type="Gene3D" id="2.60.40.2360">
    <property type="entry name" value="Intracellular proteinase inhibitor BsuPI"/>
    <property type="match status" value="1"/>
</dbReference>
<dbReference type="AlphaFoldDB" id="A0A4Y7RAV0"/>
<comment type="caution">
    <text evidence="2">The sequence shown here is derived from an EMBL/GenBank/DDBJ whole genome shotgun (WGS) entry which is preliminary data.</text>
</comment>
<proteinExistence type="predicted"/>
<dbReference type="InterPro" id="IPR020481">
    <property type="entry name" value="Intracell_prot_inh_BsuPI"/>
</dbReference>
<name>A0A4Y7RAV0_9FIRM</name>
<dbReference type="EMBL" id="QFGA01000002">
    <property type="protein sequence ID" value="TEB05811.1"/>
    <property type="molecule type" value="Genomic_DNA"/>
</dbReference>
<dbReference type="RefSeq" id="WP_190258529.1">
    <property type="nucleotide sequence ID" value="NZ_QFGA01000002.1"/>
</dbReference>
<dbReference type="InterPro" id="IPR036779">
    <property type="entry name" value="LysM_dom_sf"/>
</dbReference>
<evidence type="ECO:0000259" key="1">
    <source>
        <dbReference type="PROSITE" id="PS51782"/>
    </source>
</evidence>
<dbReference type="Pfam" id="PF01476">
    <property type="entry name" value="LysM"/>
    <property type="match status" value="1"/>
</dbReference>
<evidence type="ECO:0000313" key="3">
    <source>
        <dbReference type="Proteomes" id="UP000298324"/>
    </source>
</evidence>
<protein>
    <submittedName>
        <fullName evidence="2">Putative cell wall hydrolase LytN</fullName>
        <ecNumber evidence="2">3.-.-.-</ecNumber>
    </submittedName>
</protein>
<dbReference type="Proteomes" id="UP000298324">
    <property type="component" value="Unassembled WGS sequence"/>
</dbReference>
<organism evidence="2 3">
    <name type="scientific">Pelotomaculum schinkii</name>
    <dbReference type="NCBI Taxonomy" id="78350"/>
    <lineage>
        <taxon>Bacteria</taxon>
        <taxon>Bacillati</taxon>
        <taxon>Bacillota</taxon>
        <taxon>Clostridia</taxon>
        <taxon>Eubacteriales</taxon>
        <taxon>Desulfotomaculaceae</taxon>
        <taxon>Pelotomaculum</taxon>
    </lineage>
</organism>
<feature type="domain" description="LysM" evidence="1">
    <location>
        <begin position="3"/>
        <end position="47"/>
    </location>
</feature>
<evidence type="ECO:0000313" key="2">
    <source>
        <dbReference type="EMBL" id="TEB05811.1"/>
    </source>
</evidence>
<dbReference type="CDD" id="cd00118">
    <property type="entry name" value="LysM"/>
    <property type="match status" value="1"/>
</dbReference>
<dbReference type="SUPFAM" id="SSF54106">
    <property type="entry name" value="LysM domain"/>
    <property type="match status" value="1"/>
</dbReference>